<keyword evidence="3" id="KW-0234">DNA repair</keyword>
<feature type="region of interest" description="Disordered" evidence="4">
    <location>
        <begin position="73"/>
        <end position="99"/>
    </location>
</feature>
<protein>
    <recommendedName>
        <fullName evidence="5">Uracil-DNA glycosylase-like domain-containing protein</fullName>
    </recommendedName>
</protein>
<keyword evidence="2" id="KW-0378">Hydrolase</keyword>
<evidence type="ECO:0000256" key="3">
    <source>
        <dbReference type="ARBA" id="ARBA00023204"/>
    </source>
</evidence>
<reference evidence="6" key="1">
    <citation type="submission" date="2022-11" db="EMBL/GenBank/DDBJ databases">
        <authorList>
            <person name="Scott C."/>
            <person name="Bruce N."/>
        </authorList>
    </citation>
    <scope>NUCLEOTIDE SEQUENCE</scope>
</reference>
<comment type="caution">
    <text evidence="6">The sequence shown here is derived from an EMBL/GenBank/DDBJ whole genome shotgun (WGS) entry which is preliminary data.</text>
</comment>
<dbReference type="Proteomes" id="UP000838763">
    <property type="component" value="Unassembled WGS sequence"/>
</dbReference>
<dbReference type="Gene3D" id="3.40.470.10">
    <property type="entry name" value="Uracil-DNA glycosylase-like domain"/>
    <property type="match status" value="1"/>
</dbReference>
<dbReference type="AlphaFoldDB" id="A0A9P1ME95"/>
<sequence length="274" mass="29323">MASSAEGNAETKPATFAGRLNLQAFAFDTASSPSSLRRSPRHHDTSGSPQALLAPAGATDADAVSYSSLKRRGISSDASAGSSPSPTKKRGAARGRSSGYAPPSVYAHLKGLTDALGPDLLVMMVGLNPGVRTAQSGHAYAHPSNLFWKLMHSSGVTTRLCRPEEDQDMPRLFHVGLTNIVARPSRNGAELSKGEMDEGVAVLEAKARAWRPEAVCFVGKSIWESVWRVRHGRALAKKEFKYGWQDESEIFASVPGDGDGDEGWRGRGAVQIFF</sequence>
<evidence type="ECO:0000313" key="6">
    <source>
        <dbReference type="EMBL" id="CAI4218666.1"/>
    </source>
</evidence>
<dbReference type="PANTHER" id="PTHR12159">
    <property type="entry name" value="G/T AND G/U MISMATCH-SPECIFIC DNA GLYCOSYLASE"/>
    <property type="match status" value="1"/>
</dbReference>
<keyword evidence="1" id="KW-0227">DNA damage</keyword>
<evidence type="ECO:0000256" key="4">
    <source>
        <dbReference type="SAM" id="MobiDB-lite"/>
    </source>
</evidence>
<dbReference type="CDD" id="cd10028">
    <property type="entry name" value="UDG-F2_TDG_MUG"/>
    <property type="match status" value="1"/>
</dbReference>
<keyword evidence="7" id="KW-1185">Reference proteome</keyword>
<dbReference type="GO" id="GO:0004844">
    <property type="term" value="F:uracil DNA N-glycosylase activity"/>
    <property type="evidence" value="ECO:0007669"/>
    <property type="project" value="TreeGrafter"/>
</dbReference>
<evidence type="ECO:0000313" key="7">
    <source>
        <dbReference type="Proteomes" id="UP000838763"/>
    </source>
</evidence>
<dbReference type="OrthoDB" id="565731at2759"/>
<dbReference type="GO" id="GO:0008263">
    <property type="term" value="F:pyrimidine-specific mismatch base pair DNA N-glycosylase activity"/>
    <property type="evidence" value="ECO:0007669"/>
    <property type="project" value="TreeGrafter"/>
</dbReference>
<feature type="domain" description="Uracil-DNA glycosylase-like" evidence="5">
    <location>
        <begin position="118"/>
        <end position="235"/>
    </location>
</feature>
<dbReference type="Pfam" id="PF03167">
    <property type="entry name" value="UDG"/>
    <property type="match status" value="1"/>
</dbReference>
<dbReference type="SUPFAM" id="SSF52141">
    <property type="entry name" value="Uracil-DNA glycosylase-like"/>
    <property type="match status" value="1"/>
</dbReference>
<dbReference type="PANTHER" id="PTHR12159:SF9">
    <property type="entry name" value="G_T MISMATCH-SPECIFIC THYMINE DNA GLYCOSYLASE"/>
    <property type="match status" value="1"/>
</dbReference>
<evidence type="ECO:0000256" key="1">
    <source>
        <dbReference type="ARBA" id="ARBA00022763"/>
    </source>
</evidence>
<gene>
    <name evidence="6" type="ORF">PPNO1_LOCUS8243</name>
</gene>
<proteinExistence type="predicted"/>
<evidence type="ECO:0000256" key="2">
    <source>
        <dbReference type="ARBA" id="ARBA00022801"/>
    </source>
</evidence>
<feature type="region of interest" description="Disordered" evidence="4">
    <location>
        <begin position="29"/>
        <end position="59"/>
    </location>
</feature>
<dbReference type="InterPro" id="IPR015637">
    <property type="entry name" value="MUG/TDG"/>
</dbReference>
<dbReference type="GO" id="GO:0006285">
    <property type="term" value="P:base-excision repair, AP site formation"/>
    <property type="evidence" value="ECO:0007669"/>
    <property type="project" value="InterPro"/>
</dbReference>
<evidence type="ECO:0000259" key="5">
    <source>
        <dbReference type="Pfam" id="PF03167"/>
    </source>
</evidence>
<dbReference type="EMBL" id="CALLCH030000018">
    <property type="protein sequence ID" value="CAI4218666.1"/>
    <property type="molecule type" value="Genomic_DNA"/>
</dbReference>
<dbReference type="InterPro" id="IPR005122">
    <property type="entry name" value="Uracil-DNA_glycosylase-like"/>
</dbReference>
<organism evidence="6 7">
    <name type="scientific">Parascedosporium putredinis</name>
    <dbReference type="NCBI Taxonomy" id="1442378"/>
    <lineage>
        <taxon>Eukaryota</taxon>
        <taxon>Fungi</taxon>
        <taxon>Dikarya</taxon>
        <taxon>Ascomycota</taxon>
        <taxon>Pezizomycotina</taxon>
        <taxon>Sordariomycetes</taxon>
        <taxon>Hypocreomycetidae</taxon>
        <taxon>Microascales</taxon>
        <taxon>Microascaceae</taxon>
        <taxon>Parascedosporium</taxon>
    </lineage>
</organism>
<accession>A0A9P1ME95</accession>
<feature type="compositionally biased region" description="Low complexity" evidence="4">
    <location>
        <begin position="75"/>
        <end position="86"/>
    </location>
</feature>
<name>A0A9P1ME95_9PEZI</name>
<dbReference type="InterPro" id="IPR036895">
    <property type="entry name" value="Uracil-DNA_glycosylase-like_sf"/>
</dbReference>